<evidence type="ECO:0000313" key="1">
    <source>
        <dbReference type="EMBL" id="QDT73244.1"/>
    </source>
</evidence>
<organism evidence="1 2">
    <name type="scientific">Lacipirellula limnantheis</name>
    <dbReference type="NCBI Taxonomy" id="2528024"/>
    <lineage>
        <taxon>Bacteria</taxon>
        <taxon>Pseudomonadati</taxon>
        <taxon>Planctomycetota</taxon>
        <taxon>Planctomycetia</taxon>
        <taxon>Pirellulales</taxon>
        <taxon>Lacipirellulaceae</taxon>
        <taxon>Lacipirellula</taxon>
    </lineage>
</organism>
<gene>
    <name evidence="1" type="ORF">I41_24330</name>
</gene>
<name>A0A517TXY2_9BACT</name>
<proteinExistence type="predicted"/>
<reference evidence="1 2" key="1">
    <citation type="submission" date="2019-02" db="EMBL/GenBank/DDBJ databases">
        <title>Deep-cultivation of Planctomycetes and their phenomic and genomic characterization uncovers novel biology.</title>
        <authorList>
            <person name="Wiegand S."/>
            <person name="Jogler M."/>
            <person name="Boedeker C."/>
            <person name="Pinto D."/>
            <person name="Vollmers J."/>
            <person name="Rivas-Marin E."/>
            <person name="Kohn T."/>
            <person name="Peeters S.H."/>
            <person name="Heuer A."/>
            <person name="Rast P."/>
            <person name="Oberbeckmann S."/>
            <person name="Bunk B."/>
            <person name="Jeske O."/>
            <person name="Meyerdierks A."/>
            <person name="Storesund J.E."/>
            <person name="Kallscheuer N."/>
            <person name="Luecker S."/>
            <person name="Lage O.M."/>
            <person name="Pohl T."/>
            <person name="Merkel B.J."/>
            <person name="Hornburger P."/>
            <person name="Mueller R.-W."/>
            <person name="Bruemmer F."/>
            <person name="Labrenz M."/>
            <person name="Spormann A.M."/>
            <person name="Op den Camp H."/>
            <person name="Overmann J."/>
            <person name="Amann R."/>
            <person name="Jetten M.S.M."/>
            <person name="Mascher T."/>
            <person name="Medema M.H."/>
            <person name="Devos D.P."/>
            <person name="Kaster A.-K."/>
            <person name="Ovreas L."/>
            <person name="Rohde M."/>
            <person name="Galperin M.Y."/>
            <person name="Jogler C."/>
        </authorList>
    </citation>
    <scope>NUCLEOTIDE SEQUENCE [LARGE SCALE GENOMIC DNA]</scope>
    <source>
        <strain evidence="1 2">I41</strain>
    </source>
</reference>
<dbReference type="EMBL" id="CP036339">
    <property type="protein sequence ID" value="QDT73244.1"/>
    <property type="molecule type" value="Genomic_DNA"/>
</dbReference>
<dbReference type="KEGG" id="llh:I41_24330"/>
<evidence type="ECO:0000313" key="2">
    <source>
        <dbReference type="Proteomes" id="UP000317909"/>
    </source>
</evidence>
<keyword evidence="2" id="KW-1185">Reference proteome</keyword>
<protein>
    <submittedName>
        <fullName evidence="1">Uncharacterized protein</fullName>
    </submittedName>
</protein>
<accession>A0A517TXY2</accession>
<dbReference type="Proteomes" id="UP000317909">
    <property type="component" value="Chromosome"/>
</dbReference>
<sequence>MPNLDKDLSPLAARVVADLRALSNLLIGAGNHGDAIRLQGYAASVRQIEGELLAAESRRAVKPARKRRGGQRQTSAT</sequence>
<dbReference type="AlphaFoldDB" id="A0A517TXY2"/>